<sequence>MKVIPILAKTPLLRGHARPTLWHTDLHMGNIFVSDDDPTKIVGVIDWQFTSISPAFTQVRWLHFLEPLEDHQTGAIKPEPPADFEIMDPDEQAYALSQRDQALQQAKCYEVALAQRGRKAYFALTKVPDTLSRNWHRIELSGSCPITLSSEEMTAHETQLGEYRDWVQLRKYTQEILCSDEEGWVSPELDFEKVRAQERDLFGIYLRRQAPDTLEKDAKVFWFYPSV</sequence>
<name>A0A177EUC2_9EURO</name>
<keyword evidence="9" id="KW-1185">Reference proteome</keyword>
<comment type="subcellular location">
    <subcellularLocation>
        <location evidence="1">Mitochondrion</location>
    </subcellularLocation>
</comment>
<keyword evidence="4" id="KW-0809">Transit peptide</keyword>
<evidence type="ECO:0000256" key="2">
    <source>
        <dbReference type="ARBA" id="ARBA00005543"/>
    </source>
</evidence>
<evidence type="ECO:0000256" key="3">
    <source>
        <dbReference type="ARBA" id="ARBA00016197"/>
    </source>
</evidence>
<dbReference type="Proteomes" id="UP000077002">
    <property type="component" value="Unassembled WGS sequence"/>
</dbReference>
<comment type="similarity">
    <text evidence="2">Belongs to the AIM9 family.</text>
</comment>
<protein>
    <recommendedName>
        <fullName evidence="3">Altered inheritance of mitochondria protein 9, mitochondrial</fullName>
    </recommendedName>
    <alternativeName>
        <fullName evidence="6">Found in mitochondrial proteome protein 29</fullName>
    </alternativeName>
</protein>
<dbReference type="InterPro" id="IPR051035">
    <property type="entry name" value="Mito_inheritance_9"/>
</dbReference>
<evidence type="ECO:0000256" key="5">
    <source>
        <dbReference type="ARBA" id="ARBA00023128"/>
    </source>
</evidence>
<dbReference type="Gene3D" id="3.90.1200.10">
    <property type="match status" value="1"/>
</dbReference>
<dbReference type="GO" id="GO:0005739">
    <property type="term" value="C:mitochondrion"/>
    <property type="evidence" value="ECO:0007669"/>
    <property type="project" value="UniProtKB-SubCell"/>
</dbReference>
<dbReference type="OrthoDB" id="2831558at2759"/>
<dbReference type="InterPro" id="IPR011009">
    <property type="entry name" value="Kinase-like_dom_sf"/>
</dbReference>
<dbReference type="AlphaFoldDB" id="A0A177EUC2"/>
<reference evidence="8 9" key="1">
    <citation type="submission" date="2016-03" db="EMBL/GenBank/DDBJ databases">
        <title>Draft genome sequence of the Fonsecaea monophora CBS 269.37.</title>
        <authorList>
            <person name="Bombassaro A."/>
            <person name="Vinicius W.A."/>
            <person name="De Hoog S."/>
            <person name="Sun J."/>
            <person name="Souza E.M."/>
            <person name="Raittz R.T."/>
            <person name="Costa F."/>
            <person name="Leao A.C."/>
            <person name="Tadra-Sfeir M.Z."/>
            <person name="Baura V."/>
            <person name="Balsanelli E."/>
            <person name="Pedrosa F.O."/>
            <person name="Moreno L.F."/>
            <person name="Steffens M.B."/>
            <person name="Xi L."/>
            <person name="Bocca A.L."/>
            <person name="Felipe M.S."/>
            <person name="Teixeira M."/>
            <person name="Telles Filho F.Q."/>
            <person name="Azevedo C.M."/>
            <person name="Gomes R."/>
            <person name="Vicente V.A."/>
        </authorList>
    </citation>
    <scope>NUCLEOTIDE SEQUENCE [LARGE SCALE GENOMIC DNA]</scope>
    <source>
        <strain evidence="8 9">CBS 269.37</strain>
    </source>
</reference>
<evidence type="ECO:0000259" key="7">
    <source>
        <dbReference type="Pfam" id="PF01636"/>
    </source>
</evidence>
<dbReference type="RefSeq" id="XP_022507510.1">
    <property type="nucleotide sequence ID" value="XM_022660156.1"/>
</dbReference>
<evidence type="ECO:0000313" key="9">
    <source>
        <dbReference type="Proteomes" id="UP000077002"/>
    </source>
</evidence>
<evidence type="ECO:0000256" key="1">
    <source>
        <dbReference type="ARBA" id="ARBA00004173"/>
    </source>
</evidence>
<proteinExistence type="inferred from homology"/>
<dbReference type="SUPFAM" id="SSF56112">
    <property type="entry name" value="Protein kinase-like (PK-like)"/>
    <property type="match status" value="1"/>
</dbReference>
<dbReference type="PANTHER" id="PTHR36091:SF1">
    <property type="entry name" value="ALTERED INHERITANCE OF MITOCHONDRIA PROTEIN 9, MITOCHONDRIAL"/>
    <property type="match status" value="1"/>
</dbReference>
<dbReference type="GeneID" id="34605357"/>
<organism evidence="8 9">
    <name type="scientific">Fonsecaea monophora</name>
    <dbReference type="NCBI Taxonomy" id="254056"/>
    <lineage>
        <taxon>Eukaryota</taxon>
        <taxon>Fungi</taxon>
        <taxon>Dikarya</taxon>
        <taxon>Ascomycota</taxon>
        <taxon>Pezizomycotina</taxon>
        <taxon>Eurotiomycetes</taxon>
        <taxon>Chaetothyriomycetidae</taxon>
        <taxon>Chaetothyriales</taxon>
        <taxon>Herpotrichiellaceae</taxon>
        <taxon>Fonsecaea</taxon>
    </lineage>
</organism>
<dbReference type="Pfam" id="PF01636">
    <property type="entry name" value="APH"/>
    <property type="match status" value="1"/>
</dbReference>
<evidence type="ECO:0000256" key="4">
    <source>
        <dbReference type="ARBA" id="ARBA00022946"/>
    </source>
</evidence>
<comment type="caution">
    <text evidence="8">The sequence shown here is derived from an EMBL/GenBank/DDBJ whole genome shotgun (WGS) entry which is preliminary data.</text>
</comment>
<gene>
    <name evidence="8" type="ORF">AYO21_10234</name>
</gene>
<dbReference type="EMBL" id="LVKK01000114">
    <property type="protein sequence ID" value="OAG35558.1"/>
    <property type="molecule type" value="Genomic_DNA"/>
</dbReference>
<accession>A0A177EUC2</accession>
<feature type="domain" description="Aminoglycoside phosphotransferase" evidence="7">
    <location>
        <begin position="13"/>
        <end position="55"/>
    </location>
</feature>
<evidence type="ECO:0000256" key="6">
    <source>
        <dbReference type="ARBA" id="ARBA00031849"/>
    </source>
</evidence>
<dbReference type="PANTHER" id="PTHR36091">
    <property type="entry name" value="ALTERED INHERITANCE OF MITOCHONDRIA PROTEIN 9, MITOCHONDRIAL"/>
    <property type="match status" value="1"/>
</dbReference>
<keyword evidence="5" id="KW-0496">Mitochondrion</keyword>
<dbReference type="InterPro" id="IPR002575">
    <property type="entry name" value="Aminoglycoside_PTrfase"/>
</dbReference>
<evidence type="ECO:0000313" key="8">
    <source>
        <dbReference type="EMBL" id="OAG35558.1"/>
    </source>
</evidence>